<dbReference type="PIRSF" id="PIRSF000126">
    <property type="entry name" value="11-beta-HSD1"/>
    <property type="match status" value="1"/>
</dbReference>
<sequence length="267" mass="28561">MTPRALVTGASSGIGKALATELAKRGWKLVLVARDEQKLVNLAEGLVNGPHEVLCGDLSTDSGMFDVCARIDADLEPVTLLVTAAGSGTSGAFPWSPMTEEETMLRVNVLATLRLTHTAAHAMKRRRVGGIITVASTAAYWSAGTYAASKSWVLLTTLGLRAQLDKSGVRVMALSPGFTKTEFHARSQTDPSGVKAWMWLDAEDVARQAMDDFDAGKAVCVPGRRYRALVETVRHLPPGGRSAVLRRLAPLRSQAKVTPLPPDSSQD</sequence>
<dbReference type="InterPro" id="IPR036291">
    <property type="entry name" value="NAD(P)-bd_dom_sf"/>
</dbReference>
<dbReference type="Gene3D" id="3.40.50.720">
    <property type="entry name" value="NAD(P)-binding Rossmann-like Domain"/>
    <property type="match status" value="1"/>
</dbReference>
<dbReference type="CDD" id="cd05233">
    <property type="entry name" value="SDR_c"/>
    <property type="match status" value="1"/>
</dbReference>
<dbReference type="InterPro" id="IPR002347">
    <property type="entry name" value="SDR_fam"/>
</dbReference>
<dbReference type="PANTHER" id="PTHR44196">
    <property type="entry name" value="DEHYDROGENASE/REDUCTASE SDR FAMILY MEMBER 7B"/>
    <property type="match status" value="1"/>
</dbReference>
<keyword evidence="2" id="KW-0560">Oxidoreductase</keyword>
<dbReference type="PRINTS" id="PR00081">
    <property type="entry name" value="GDHRDH"/>
</dbReference>
<protein>
    <submittedName>
        <fullName evidence="3">Unannotated protein</fullName>
    </submittedName>
</protein>
<name>A0A6J7IEK0_9ZZZZ</name>
<dbReference type="EMBL" id="CAFBMR010000125">
    <property type="protein sequence ID" value="CAB4929583.1"/>
    <property type="molecule type" value="Genomic_DNA"/>
</dbReference>
<organism evidence="3">
    <name type="scientific">freshwater metagenome</name>
    <dbReference type="NCBI Taxonomy" id="449393"/>
    <lineage>
        <taxon>unclassified sequences</taxon>
        <taxon>metagenomes</taxon>
        <taxon>ecological metagenomes</taxon>
    </lineage>
</organism>
<dbReference type="SUPFAM" id="SSF51735">
    <property type="entry name" value="NAD(P)-binding Rossmann-fold domains"/>
    <property type="match status" value="1"/>
</dbReference>
<evidence type="ECO:0000313" key="3">
    <source>
        <dbReference type="EMBL" id="CAB4929583.1"/>
    </source>
</evidence>
<dbReference type="PANTHER" id="PTHR44196:SF2">
    <property type="entry name" value="SHORT-CHAIN DEHYDROGENASE-RELATED"/>
    <property type="match status" value="1"/>
</dbReference>
<reference evidence="3" key="1">
    <citation type="submission" date="2020-05" db="EMBL/GenBank/DDBJ databases">
        <authorList>
            <person name="Chiriac C."/>
            <person name="Salcher M."/>
            <person name="Ghai R."/>
            <person name="Kavagutti S V."/>
        </authorList>
    </citation>
    <scope>NUCLEOTIDE SEQUENCE</scope>
</reference>
<proteinExistence type="inferred from homology"/>
<comment type="similarity">
    <text evidence="1">Belongs to the short-chain dehydrogenases/reductases (SDR) family.</text>
</comment>
<evidence type="ECO:0000256" key="2">
    <source>
        <dbReference type="ARBA" id="ARBA00023002"/>
    </source>
</evidence>
<dbReference type="GO" id="GO:0016491">
    <property type="term" value="F:oxidoreductase activity"/>
    <property type="evidence" value="ECO:0007669"/>
    <property type="project" value="UniProtKB-KW"/>
</dbReference>
<evidence type="ECO:0000256" key="1">
    <source>
        <dbReference type="ARBA" id="ARBA00006484"/>
    </source>
</evidence>
<dbReference type="AlphaFoldDB" id="A0A6J7IEK0"/>
<dbReference type="Pfam" id="PF00106">
    <property type="entry name" value="adh_short"/>
    <property type="match status" value="1"/>
</dbReference>
<accession>A0A6J7IEK0</accession>
<dbReference type="GO" id="GO:0016020">
    <property type="term" value="C:membrane"/>
    <property type="evidence" value="ECO:0007669"/>
    <property type="project" value="TreeGrafter"/>
</dbReference>
<gene>
    <name evidence="3" type="ORF">UFOPK3610_01866</name>
</gene>